<evidence type="ECO:0000313" key="4">
    <source>
        <dbReference type="Ensembl" id="ENSPREP00000013243.1"/>
    </source>
</evidence>
<evidence type="ECO:0000259" key="3">
    <source>
        <dbReference type="Pfam" id="PF17776"/>
    </source>
</evidence>
<dbReference type="Pfam" id="PF17776">
    <property type="entry name" value="NLRC4_HD2"/>
    <property type="match status" value="1"/>
</dbReference>
<reference evidence="4" key="2">
    <citation type="submission" date="2025-08" db="UniProtKB">
        <authorList>
            <consortium name="Ensembl"/>
        </authorList>
    </citation>
    <scope>IDENTIFICATION</scope>
    <source>
        <strain evidence="4">Guanapo</strain>
    </source>
</reference>
<evidence type="ECO:0000313" key="5">
    <source>
        <dbReference type="Proteomes" id="UP000242638"/>
    </source>
</evidence>
<dbReference type="InterPro" id="IPR001611">
    <property type="entry name" value="Leu-rich_rpt"/>
</dbReference>
<evidence type="ECO:0000256" key="2">
    <source>
        <dbReference type="ARBA" id="ARBA00022737"/>
    </source>
</evidence>
<keyword evidence="2" id="KW-0677">Repeat</keyword>
<organism evidence="4 5">
    <name type="scientific">Poecilia reticulata</name>
    <name type="common">Guppy</name>
    <name type="synonym">Acanthophacelus reticulatus</name>
    <dbReference type="NCBI Taxonomy" id="8081"/>
    <lineage>
        <taxon>Eukaryota</taxon>
        <taxon>Metazoa</taxon>
        <taxon>Chordata</taxon>
        <taxon>Craniata</taxon>
        <taxon>Vertebrata</taxon>
        <taxon>Euteleostomi</taxon>
        <taxon>Actinopterygii</taxon>
        <taxon>Neopterygii</taxon>
        <taxon>Teleostei</taxon>
        <taxon>Neoteleostei</taxon>
        <taxon>Acanthomorphata</taxon>
        <taxon>Ovalentaria</taxon>
        <taxon>Atherinomorphae</taxon>
        <taxon>Cyprinodontiformes</taxon>
        <taxon>Poeciliidae</taxon>
        <taxon>Poeciliinae</taxon>
        <taxon>Poecilia</taxon>
    </lineage>
</organism>
<dbReference type="Ensembl" id="ENSPRET00000013379.1">
    <property type="protein sequence ID" value="ENSPREP00000013243.1"/>
    <property type="gene ID" value="ENSPREG00000008959.1"/>
</dbReference>
<name>A0A3P9NUV2_POERE</name>
<dbReference type="InterPro" id="IPR041267">
    <property type="entry name" value="NLRP_HD2"/>
</dbReference>
<dbReference type="AlphaFoldDB" id="A0A3P9NUV2"/>
<dbReference type="InterPro" id="IPR051261">
    <property type="entry name" value="NLR"/>
</dbReference>
<keyword evidence="5" id="KW-1185">Reference proteome</keyword>
<evidence type="ECO:0000256" key="1">
    <source>
        <dbReference type="ARBA" id="ARBA00022614"/>
    </source>
</evidence>
<sequence>MKSSSFNEPKLKSLHQRAVDQALQSPNGHLDLFLRFLLGLSLQTNQRLLQGLLTQTESSSQTNQETVQYIKEKICENVSAEKSINLFHCLNELNDRSLVEEIQQSLSSGSLSTDKLSPAQSSGKDLDVKAVLLICPRRIFLTGNKNINFDQLITYFPPCVLRLSGCNLSERSCEALSSVLCSQSSSLRELDLSSNNLQDLGVKLLCAGLESPNCNLETLRLCKYYFNGKLKVDSSIFPRRIFPPCLFRLSGCNLSERSCEALSSVLSSQSSSFRELDLSNNNLQDSGVKLLSSRLKSPNCNLETLRYNVTNPAETKFLLKPAIRDYANIISVVDCYKNRYLTERTNCDLYGTKYVQSEFELKMSLKFECCIFVLTFSVLKYIKNIFLSQKFFHCHYFYVEKMSLLLFVHG</sequence>
<dbReference type="Bgee" id="ENSPREG00000008959">
    <property type="expression patterns" value="Expressed in caudal fin and 1 other cell type or tissue"/>
</dbReference>
<dbReference type="Pfam" id="PF13516">
    <property type="entry name" value="LRR_6"/>
    <property type="match status" value="2"/>
</dbReference>
<proteinExistence type="predicted"/>
<accession>A0A3P9NUV2</accession>
<feature type="domain" description="NACHT LRR and PYD" evidence="3">
    <location>
        <begin position="7"/>
        <end position="101"/>
    </location>
</feature>
<dbReference type="PANTHER" id="PTHR24106">
    <property type="entry name" value="NACHT, LRR AND CARD DOMAINS-CONTAINING"/>
    <property type="match status" value="1"/>
</dbReference>
<reference evidence="5" key="1">
    <citation type="submission" date="2013-11" db="EMBL/GenBank/DDBJ databases">
        <title>The genomic landscape of the Guanapo guppy.</title>
        <authorList>
            <person name="Kuenstner A."/>
            <person name="Dreyer C."/>
        </authorList>
    </citation>
    <scope>NUCLEOTIDE SEQUENCE</scope>
    <source>
        <strain evidence="5">Guanapo</strain>
    </source>
</reference>
<keyword evidence="1" id="KW-0433">Leucine-rich repeat</keyword>
<dbReference type="Gene3D" id="3.80.10.10">
    <property type="entry name" value="Ribonuclease Inhibitor"/>
    <property type="match status" value="2"/>
</dbReference>
<dbReference type="PROSITE" id="PS51450">
    <property type="entry name" value="LRR"/>
    <property type="match status" value="1"/>
</dbReference>
<reference evidence="4" key="3">
    <citation type="submission" date="2025-09" db="UniProtKB">
        <authorList>
            <consortium name="Ensembl"/>
        </authorList>
    </citation>
    <scope>IDENTIFICATION</scope>
    <source>
        <strain evidence="4">Guanapo</strain>
    </source>
</reference>
<dbReference type="InterPro" id="IPR032675">
    <property type="entry name" value="LRR_dom_sf"/>
</dbReference>
<protein>
    <recommendedName>
        <fullName evidence="3">NACHT LRR and PYD domain-containing protein</fullName>
    </recommendedName>
</protein>
<dbReference type="GeneTree" id="ENSGT01150000286915"/>
<dbReference type="SUPFAM" id="SSF52047">
    <property type="entry name" value="RNI-like"/>
    <property type="match status" value="1"/>
</dbReference>
<dbReference type="SMART" id="SM00368">
    <property type="entry name" value="LRR_RI"/>
    <property type="match status" value="4"/>
</dbReference>
<dbReference type="Proteomes" id="UP000242638">
    <property type="component" value="Unassembled WGS sequence"/>
</dbReference>